<evidence type="ECO:0000313" key="3">
    <source>
        <dbReference type="Proteomes" id="UP001176941"/>
    </source>
</evidence>
<dbReference type="EMBL" id="OX459937">
    <property type="protein sequence ID" value="CAI9152616.1"/>
    <property type="molecule type" value="Genomic_DNA"/>
</dbReference>
<gene>
    <name evidence="2" type="ORF">MRATA1EN1_LOCUS1578</name>
</gene>
<organism evidence="2 3">
    <name type="scientific">Rangifer tarandus platyrhynchus</name>
    <name type="common">Svalbard reindeer</name>
    <dbReference type="NCBI Taxonomy" id="3082113"/>
    <lineage>
        <taxon>Eukaryota</taxon>
        <taxon>Metazoa</taxon>
        <taxon>Chordata</taxon>
        <taxon>Craniata</taxon>
        <taxon>Vertebrata</taxon>
        <taxon>Euteleostomi</taxon>
        <taxon>Mammalia</taxon>
        <taxon>Eutheria</taxon>
        <taxon>Laurasiatheria</taxon>
        <taxon>Artiodactyla</taxon>
        <taxon>Ruminantia</taxon>
        <taxon>Pecora</taxon>
        <taxon>Cervidae</taxon>
        <taxon>Odocoileinae</taxon>
        <taxon>Rangifer</taxon>
    </lineage>
</organism>
<reference evidence="2" key="1">
    <citation type="submission" date="2023-04" db="EMBL/GenBank/DDBJ databases">
        <authorList>
            <consortium name="ELIXIR-Norway"/>
        </authorList>
    </citation>
    <scope>NUCLEOTIDE SEQUENCE [LARGE SCALE GENOMIC DNA]</scope>
</reference>
<name>A0ABN8XWS8_RANTA</name>
<feature type="region of interest" description="Disordered" evidence="1">
    <location>
        <begin position="1"/>
        <end position="53"/>
    </location>
</feature>
<proteinExistence type="predicted"/>
<keyword evidence="3" id="KW-1185">Reference proteome</keyword>
<sequence>MVGAECGDGKFPGAHGLWKASSSRMEKQVLGGNTPDPRMAPEAAEVENTRSDPSAPGCLLRAGWGLDCIQHMGLGGEGQPLWLGSPSNWGTPIQWVKTSRTDHLAFCWVSSSSGHNHF</sequence>
<dbReference type="Proteomes" id="UP001176941">
    <property type="component" value="Chromosome 1"/>
</dbReference>
<evidence type="ECO:0000313" key="2">
    <source>
        <dbReference type="EMBL" id="CAI9152616.1"/>
    </source>
</evidence>
<protein>
    <submittedName>
        <fullName evidence="2">Uncharacterized protein</fullName>
    </submittedName>
</protein>
<evidence type="ECO:0000256" key="1">
    <source>
        <dbReference type="SAM" id="MobiDB-lite"/>
    </source>
</evidence>
<accession>A0ABN8XWS8</accession>